<sequence length="160" mass="18023">MINKTPPFDEATCKFWIQRRATKQQPRGGWEGLVQKWKHWAVPCTRASSDNVDGLLTFRVDPLQVGCITWRVWPNRPGRYPKNLEPSLASDMGERLLWNGALVWCLAGIDYEMPELDSDDLVLGSGPCPCSPTVALHVSLNLGIEDVLMYLDSLRLPNCV</sequence>
<protein>
    <submittedName>
        <fullName evidence="1">Uncharacterized protein</fullName>
    </submittedName>
</protein>
<dbReference type="Proteomes" id="UP001060085">
    <property type="component" value="Linkage Group LG04"/>
</dbReference>
<accession>A0ACC0B9F2</accession>
<proteinExistence type="predicted"/>
<reference evidence="2" key="1">
    <citation type="journal article" date="2023" name="Nat. Plants">
        <title>Single-cell RNA sequencing provides a high-resolution roadmap for understanding the multicellular compartmentation of specialized metabolism.</title>
        <authorList>
            <person name="Sun S."/>
            <person name="Shen X."/>
            <person name="Li Y."/>
            <person name="Li Y."/>
            <person name="Wang S."/>
            <person name="Li R."/>
            <person name="Zhang H."/>
            <person name="Shen G."/>
            <person name="Guo B."/>
            <person name="Wei J."/>
            <person name="Xu J."/>
            <person name="St-Pierre B."/>
            <person name="Chen S."/>
            <person name="Sun C."/>
        </authorList>
    </citation>
    <scope>NUCLEOTIDE SEQUENCE [LARGE SCALE GENOMIC DNA]</scope>
</reference>
<gene>
    <name evidence="1" type="ORF">M9H77_19105</name>
</gene>
<dbReference type="EMBL" id="CM044704">
    <property type="protein sequence ID" value="KAI5669252.1"/>
    <property type="molecule type" value="Genomic_DNA"/>
</dbReference>
<keyword evidence="2" id="KW-1185">Reference proteome</keyword>
<organism evidence="1 2">
    <name type="scientific">Catharanthus roseus</name>
    <name type="common">Madagascar periwinkle</name>
    <name type="synonym">Vinca rosea</name>
    <dbReference type="NCBI Taxonomy" id="4058"/>
    <lineage>
        <taxon>Eukaryota</taxon>
        <taxon>Viridiplantae</taxon>
        <taxon>Streptophyta</taxon>
        <taxon>Embryophyta</taxon>
        <taxon>Tracheophyta</taxon>
        <taxon>Spermatophyta</taxon>
        <taxon>Magnoliopsida</taxon>
        <taxon>eudicotyledons</taxon>
        <taxon>Gunneridae</taxon>
        <taxon>Pentapetalae</taxon>
        <taxon>asterids</taxon>
        <taxon>lamiids</taxon>
        <taxon>Gentianales</taxon>
        <taxon>Apocynaceae</taxon>
        <taxon>Rauvolfioideae</taxon>
        <taxon>Vinceae</taxon>
        <taxon>Catharanthinae</taxon>
        <taxon>Catharanthus</taxon>
    </lineage>
</organism>
<name>A0ACC0B9F2_CATRO</name>
<evidence type="ECO:0000313" key="2">
    <source>
        <dbReference type="Proteomes" id="UP001060085"/>
    </source>
</evidence>
<comment type="caution">
    <text evidence="1">The sequence shown here is derived from an EMBL/GenBank/DDBJ whole genome shotgun (WGS) entry which is preliminary data.</text>
</comment>
<evidence type="ECO:0000313" key="1">
    <source>
        <dbReference type="EMBL" id="KAI5669252.1"/>
    </source>
</evidence>